<dbReference type="SFLD" id="SFLDS00019">
    <property type="entry name" value="Glutathione_Transferase_(cytos"/>
    <property type="match status" value="1"/>
</dbReference>
<dbReference type="AlphaFoldDB" id="A0A6B2L7T1"/>
<dbReference type="SUPFAM" id="SSF52833">
    <property type="entry name" value="Thioredoxin-like"/>
    <property type="match status" value="2"/>
</dbReference>
<dbReference type="PANTHER" id="PTHR44051">
    <property type="entry name" value="GLUTATHIONE S-TRANSFERASE-RELATED"/>
    <property type="match status" value="1"/>
</dbReference>
<reference evidence="4" key="1">
    <citation type="journal article" date="2020" name="J. Eukaryot. Microbiol.">
        <title>De novo Sequencing, Assembly and Annotation of the Transcriptome for the Free-Living Testate Amoeba Arcella intermedia.</title>
        <authorList>
            <person name="Ribeiro G.M."/>
            <person name="Porfirio-Sousa A.L."/>
            <person name="Maurer-Alcala X.X."/>
            <person name="Katz L.A."/>
            <person name="Lahr D.J.G."/>
        </authorList>
    </citation>
    <scope>NUCLEOTIDE SEQUENCE</scope>
</reference>
<feature type="domain" description="GST N-terminal" evidence="2">
    <location>
        <begin position="1"/>
        <end position="79"/>
    </location>
</feature>
<sequence>MYGSAPSRAARPIWLLHEMQAIDSVVIRPVNMQHGEHKSPEFLKINPLGVVPALVDGDFCLGESIAIMHYLLKRLYQEGRFVPFDLAQRAIYDTCLCLAGSDLDNAVLRVFGMKFFTPPEQHNQSLFDYYKYSFDTQSIPVLTKFLTDSEFLCGQQFTTADIAVGYTLHAANALGWLKEHEVVYNYYLRLAHRPAFQAALLSEVQIEALPPAPPSPVTKPKVSNLSTRPVLYTHPATRGQRVIWTLHEAGIYDKVDIKTIDLTKGEHKSPEYLKIHPGGVLPCLVDGDFVVTESGAIIMHLLRKFNKWGELGQFDLKGNALWERALFLTLGWHFIREPEVWISCWIRRESCILEIKLGIYCSRP</sequence>
<evidence type="ECO:0000313" key="4">
    <source>
        <dbReference type="EMBL" id="NDV33016.1"/>
    </source>
</evidence>
<evidence type="ECO:0000259" key="2">
    <source>
        <dbReference type="PROSITE" id="PS50404"/>
    </source>
</evidence>
<dbReference type="EMBL" id="GIBP01004047">
    <property type="protein sequence ID" value="NDV33016.1"/>
    <property type="molecule type" value="Transcribed_RNA"/>
</dbReference>
<dbReference type="PROSITE" id="PS50405">
    <property type="entry name" value="GST_CTER"/>
    <property type="match status" value="1"/>
</dbReference>
<accession>A0A6B2L7T1</accession>
<dbReference type="PANTHER" id="PTHR44051:SF21">
    <property type="entry name" value="GLUTATHIONE S-TRANSFERASE FAMILY PROTEIN"/>
    <property type="match status" value="1"/>
</dbReference>
<name>A0A6B2L7T1_9EUKA</name>
<dbReference type="Pfam" id="PF02798">
    <property type="entry name" value="GST_N"/>
    <property type="match status" value="2"/>
</dbReference>
<dbReference type="SUPFAM" id="SSF47616">
    <property type="entry name" value="GST C-terminal domain-like"/>
    <property type="match status" value="1"/>
</dbReference>
<dbReference type="Gene3D" id="3.40.30.10">
    <property type="entry name" value="Glutaredoxin"/>
    <property type="match status" value="2"/>
</dbReference>
<organism evidence="4">
    <name type="scientific">Arcella intermedia</name>
    <dbReference type="NCBI Taxonomy" id="1963864"/>
    <lineage>
        <taxon>Eukaryota</taxon>
        <taxon>Amoebozoa</taxon>
        <taxon>Tubulinea</taxon>
        <taxon>Elardia</taxon>
        <taxon>Arcellinida</taxon>
        <taxon>Sphaerothecina</taxon>
        <taxon>Arcellidae</taxon>
        <taxon>Arcella</taxon>
    </lineage>
</organism>
<dbReference type="PROSITE" id="PS50404">
    <property type="entry name" value="GST_NTER"/>
    <property type="match status" value="2"/>
</dbReference>
<feature type="domain" description="GST N-terminal" evidence="2">
    <location>
        <begin position="226"/>
        <end position="309"/>
    </location>
</feature>
<dbReference type="Gene3D" id="1.20.1050.10">
    <property type="match status" value="1"/>
</dbReference>
<protein>
    <recommendedName>
        <fullName evidence="5">GST N-terminal domain-containing protein</fullName>
    </recommendedName>
</protein>
<dbReference type="InterPro" id="IPR036282">
    <property type="entry name" value="Glutathione-S-Trfase_C_sf"/>
</dbReference>
<dbReference type="SFLD" id="SFLDG00358">
    <property type="entry name" value="Main_(cytGST)"/>
    <property type="match status" value="1"/>
</dbReference>
<dbReference type="InterPro" id="IPR004045">
    <property type="entry name" value="Glutathione_S-Trfase_N"/>
</dbReference>
<feature type="domain" description="GST C-terminal" evidence="3">
    <location>
        <begin position="85"/>
        <end position="217"/>
    </location>
</feature>
<evidence type="ECO:0000256" key="1">
    <source>
        <dbReference type="ARBA" id="ARBA00007409"/>
    </source>
</evidence>
<dbReference type="CDD" id="cd03046">
    <property type="entry name" value="GST_N_GTT1_like"/>
    <property type="match status" value="2"/>
</dbReference>
<proteinExistence type="inferred from homology"/>
<dbReference type="InterPro" id="IPR010987">
    <property type="entry name" value="Glutathione-S-Trfase_C-like"/>
</dbReference>
<evidence type="ECO:0000259" key="3">
    <source>
        <dbReference type="PROSITE" id="PS50405"/>
    </source>
</evidence>
<dbReference type="InterPro" id="IPR040079">
    <property type="entry name" value="Glutathione_S-Trfase"/>
</dbReference>
<comment type="similarity">
    <text evidence="1">Belongs to the GST superfamily.</text>
</comment>
<evidence type="ECO:0008006" key="5">
    <source>
        <dbReference type="Google" id="ProtNLM"/>
    </source>
</evidence>
<dbReference type="InterPro" id="IPR036249">
    <property type="entry name" value="Thioredoxin-like_sf"/>
</dbReference>